<dbReference type="AlphaFoldDB" id="A0A1I1WB56"/>
<evidence type="ECO:0000313" key="3">
    <source>
        <dbReference type="Proteomes" id="UP000199517"/>
    </source>
</evidence>
<sequence length="282" mass="30097">MLFLAFPPGAGSRPGGRGPFLCFAKEKAPKERRPCWLRPPSPEGRRGQPAVLGHGARLRNSLRAGALRSDIAASQITKRACPSARPRAPRPVLLGASRRVGSTRAIAALGLGCASAAHRAPFVEEDVSPCQDRAQRQSSQAEQRDGPKGFGRPSEAKARNAPSGCAWGAQGAGWRVCRRTHPLQHLARRGCLSGARQRAASSAAHPATEHPRLPRSAAKGTQPAGSPFFWVLFFGEAKKSTSAAGPRPGPGKQPQNKTPPQRRAAEPQSRKAQRNHQSTTKK</sequence>
<accession>A0A1I1WB56</accession>
<reference evidence="3" key="1">
    <citation type="submission" date="2016-10" db="EMBL/GenBank/DDBJ databases">
        <authorList>
            <person name="Varghese N."/>
            <person name="Submissions S."/>
        </authorList>
    </citation>
    <scope>NUCLEOTIDE SEQUENCE [LARGE SCALE GENOMIC DNA]</scope>
    <source>
        <strain evidence="3">DSM 7481</strain>
    </source>
</reference>
<feature type="compositionally biased region" description="Basic residues" evidence="1">
    <location>
        <begin position="271"/>
        <end position="282"/>
    </location>
</feature>
<dbReference type="EMBL" id="FOMQ01000009">
    <property type="protein sequence ID" value="SFD92416.1"/>
    <property type="molecule type" value="Genomic_DNA"/>
</dbReference>
<proteinExistence type="predicted"/>
<dbReference type="STRING" id="32040.SAMN04489710_10917"/>
<organism evidence="2 3">
    <name type="scientific">Paracidovorax konjaci</name>
    <dbReference type="NCBI Taxonomy" id="32040"/>
    <lineage>
        <taxon>Bacteria</taxon>
        <taxon>Pseudomonadati</taxon>
        <taxon>Pseudomonadota</taxon>
        <taxon>Betaproteobacteria</taxon>
        <taxon>Burkholderiales</taxon>
        <taxon>Comamonadaceae</taxon>
        <taxon>Paracidovorax</taxon>
    </lineage>
</organism>
<feature type="region of interest" description="Disordered" evidence="1">
    <location>
        <begin position="239"/>
        <end position="282"/>
    </location>
</feature>
<feature type="region of interest" description="Disordered" evidence="1">
    <location>
        <begin position="126"/>
        <end position="165"/>
    </location>
</feature>
<dbReference type="Proteomes" id="UP000199517">
    <property type="component" value="Unassembled WGS sequence"/>
</dbReference>
<protein>
    <submittedName>
        <fullName evidence="2">Uncharacterized protein</fullName>
    </submittedName>
</protein>
<gene>
    <name evidence="2" type="ORF">SAMN04489710_10917</name>
</gene>
<keyword evidence="3" id="KW-1185">Reference proteome</keyword>
<evidence type="ECO:0000313" key="2">
    <source>
        <dbReference type="EMBL" id="SFD92416.1"/>
    </source>
</evidence>
<feature type="region of interest" description="Disordered" evidence="1">
    <location>
        <begin position="197"/>
        <end position="222"/>
    </location>
</feature>
<evidence type="ECO:0000256" key="1">
    <source>
        <dbReference type="SAM" id="MobiDB-lite"/>
    </source>
</evidence>
<name>A0A1I1WB56_9BURK</name>